<dbReference type="Pfam" id="PF02222">
    <property type="entry name" value="ATP-grasp"/>
    <property type="match status" value="1"/>
</dbReference>
<dbReference type="PROSITE" id="PS50975">
    <property type="entry name" value="ATP_GRASP"/>
    <property type="match status" value="1"/>
</dbReference>
<evidence type="ECO:0000256" key="5">
    <source>
        <dbReference type="PROSITE-ProRule" id="PRU00409"/>
    </source>
</evidence>
<reference evidence="7 8" key="1">
    <citation type="submission" date="2019-02" db="EMBL/GenBank/DDBJ databases">
        <title>Deep-cultivation of Planctomycetes and their phenomic and genomic characterization uncovers novel biology.</title>
        <authorList>
            <person name="Wiegand S."/>
            <person name="Jogler M."/>
            <person name="Boedeker C."/>
            <person name="Pinto D."/>
            <person name="Vollmers J."/>
            <person name="Rivas-Marin E."/>
            <person name="Kohn T."/>
            <person name="Peeters S.H."/>
            <person name="Heuer A."/>
            <person name="Rast P."/>
            <person name="Oberbeckmann S."/>
            <person name="Bunk B."/>
            <person name="Jeske O."/>
            <person name="Meyerdierks A."/>
            <person name="Storesund J.E."/>
            <person name="Kallscheuer N."/>
            <person name="Luecker S."/>
            <person name="Lage O.M."/>
            <person name="Pohl T."/>
            <person name="Merkel B.J."/>
            <person name="Hornburger P."/>
            <person name="Mueller R.-W."/>
            <person name="Bruemmer F."/>
            <person name="Labrenz M."/>
            <person name="Spormann A.M."/>
            <person name="Op den Camp H."/>
            <person name="Overmann J."/>
            <person name="Amann R."/>
            <person name="Jetten M.S.M."/>
            <person name="Mascher T."/>
            <person name="Medema M.H."/>
            <person name="Devos D.P."/>
            <person name="Kaster A.-K."/>
            <person name="Ovreas L."/>
            <person name="Rohde M."/>
            <person name="Galperin M.Y."/>
            <person name="Jogler C."/>
        </authorList>
    </citation>
    <scope>NUCLEOTIDE SEQUENCE [LARGE SCALE GENOMIC DNA]</scope>
    <source>
        <strain evidence="7 8">Pla133</strain>
    </source>
</reference>
<evidence type="ECO:0000256" key="2">
    <source>
        <dbReference type="ARBA" id="ARBA00022741"/>
    </source>
</evidence>
<dbReference type="KEGG" id="pbap:Pla133_32510"/>
<evidence type="ECO:0000313" key="7">
    <source>
        <dbReference type="EMBL" id="QDU68157.1"/>
    </source>
</evidence>
<dbReference type="PANTHER" id="PTHR43585">
    <property type="entry name" value="FUMIPYRROLE BIOSYNTHESIS PROTEIN C"/>
    <property type="match status" value="1"/>
</dbReference>
<dbReference type="Gene3D" id="3.40.50.20">
    <property type="match status" value="1"/>
</dbReference>
<dbReference type="RefSeq" id="WP_145066936.1">
    <property type="nucleotide sequence ID" value="NZ_CP036287.1"/>
</dbReference>
<protein>
    <submittedName>
        <fullName evidence="7">D-alanine--D-alanine ligase A</fullName>
        <ecNumber evidence="7">6.3.2.4</ecNumber>
    </submittedName>
</protein>
<dbReference type="Gene3D" id="3.30.1490.20">
    <property type="entry name" value="ATP-grasp fold, A domain"/>
    <property type="match status" value="1"/>
</dbReference>
<keyword evidence="4 5" id="KW-0067">ATP-binding</keyword>
<feature type="domain" description="ATP-grasp" evidence="6">
    <location>
        <begin position="113"/>
        <end position="302"/>
    </location>
</feature>
<evidence type="ECO:0000313" key="8">
    <source>
        <dbReference type="Proteomes" id="UP000316921"/>
    </source>
</evidence>
<dbReference type="Pfam" id="PF18603">
    <property type="entry name" value="LAL_C2"/>
    <property type="match status" value="1"/>
</dbReference>
<keyword evidence="3" id="KW-0658">Purine biosynthesis</keyword>
<proteinExistence type="predicted"/>
<dbReference type="InterPro" id="IPR013815">
    <property type="entry name" value="ATP_grasp_subdomain_1"/>
</dbReference>
<dbReference type="GO" id="GO:0008716">
    <property type="term" value="F:D-alanine-D-alanine ligase activity"/>
    <property type="evidence" value="ECO:0007669"/>
    <property type="project" value="UniProtKB-EC"/>
</dbReference>
<dbReference type="InterPro" id="IPR011761">
    <property type="entry name" value="ATP-grasp"/>
</dbReference>
<keyword evidence="1 7" id="KW-0436">Ligase</keyword>
<dbReference type="EC" id="6.3.2.4" evidence="7"/>
<sequence>MSKGDGPLLLIGFRLGVLRALRELDRRAIVVVDRGRQVPADERIEAVREVDLHGPIGAIESQVRAALGQREPAAVLALAERTVVVAAHLRAALGLPGNSPATALACADKVVMKRAMDAAGVPVARWCELRRDSTAAELVEHLGLPLVIKPRRDSGGRQQRKLDDLPAVELALAELARGDGYDQGYGWLAEGWIDGVEMSVESFVRGGASLFANPTEYFVRRHANILPAQLPQETWSQVREFAAAAVRAVGVERGMTHLELFQTARGLVFGELAVRPPGGRLMQLIERAWGFDPWRAMLELELGLEPRFPHAPARCAGVWLLHPGAGTVRAVQGIDQARAVPDVRRVVLKVGRGDHVTERLGSGQDVCAVYAEAEERDAVARALSAATDAIHFELD</sequence>
<evidence type="ECO:0000256" key="4">
    <source>
        <dbReference type="ARBA" id="ARBA00022840"/>
    </source>
</evidence>
<gene>
    <name evidence="7" type="primary">ddlA_2</name>
    <name evidence="7" type="ORF">Pla133_32510</name>
</gene>
<dbReference type="Proteomes" id="UP000316921">
    <property type="component" value="Chromosome"/>
</dbReference>
<dbReference type="SUPFAM" id="SSF56059">
    <property type="entry name" value="Glutathione synthetase ATP-binding domain-like"/>
    <property type="match status" value="1"/>
</dbReference>
<evidence type="ECO:0000256" key="1">
    <source>
        <dbReference type="ARBA" id="ARBA00022598"/>
    </source>
</evidence>
<dbReference type="PANTHER" id="PTHR43585:SF2">
    <property type="entry name" value="ATP-GRASP ENZYME FSQD"/>
    <property type="match status" value="1"/>
</dbReference>
<name>A0A518BMH8_9BACT</name>
<dbReference type="GO" id="GO:0006164">
    <property type="term" value="P:purine nucleotide biosynthetic process"/>
    <property type="evidence" value="ECO:0007669"/>
    <property type="project" value="UniProtKB-KW"/>
</dbReference>
<evidence type="ECO:0000259" key="6">
    <source>
        <dbReference type="PROSITE" id="PS50975"/>
    </source>
</evidence>
<dbReference type="EMBL" id="CP036287">
    <property type="protein sequence ID" value="QDU68157.1"/>
    <property type="molecule type" value="Genomic_DNA"/>
</dbReference>
<dbReference type="GO" id="GO:0046872">
    <property type="term" value="F:metal ion binding"/>
    <property type="evidence" value="ECO:0007669"/>
    <property type="project" value="InterPro"/>
</dbReference>
<evidence type="ECO:0000256" key="3">
    <source>
        <dbReference type="ARBA" id="ARBA00022755"/>
    </source>
</evidence>
<dbReference type="InterPro" id="IPR003135">
    <property type="entry name" value="ATP-grasp_carboxylate-amine"/>
</dbReference>
<dbReference type="GO" id="GO:0005524">
    <property type="term" value="F:ATP binding"/>
    <property type="evidence" value="ECO:0007669"/>
    <property type="project" value="UniProtKB-UniRule"/>
</dbReference>
<keyword evidence="8" id="KW-1185">Reference proteome</keyword>
<dbReference type="InterPro" id="IPR040570">
    <property type="entry name" value="LAL_C2"/>
</dbReference>
<dbReference type="InterPro" id="IPR052032">
    <property type="entry name" value="ATP-dep_AA_Ligase"/>
</dbReference>
<dbReference type="Gene3D" id="3.30.470.20">
    <property type="entry name" value="ATP-grasp fold, B domain"/>
    <property type="match status" value="1"/>
</dbReference>
<keyword evidence="2 5" id="KW-0547">Nucleotide-binding</keyword>
<accession>A0A518BMH8</accession>
<organism evidence="7 8">
    <name type="scientific">Engelhardtia mirabilis</name>
    <dbReference type="NCBI Taxonomy" id="2528011"/>
    <lineage>
        <taxon>Bacteria</taxon>
        <taxon>Pseudomonadati</taxon>
        <taxon>Planctomycetota</taxon>
        <taxon>Planctomycetia</taxon>
        <taxon>Planctomycetia incertae sedis</taxon>
        <taxon>Engelhardtia</taxon>
    </lineage>
</organism>
<dbReference type="AlphaFoldDB" id="A0A518BMH8"/>